<reference evidence="2" key="1">
    <citation type="submission" date="2022-11" db="UniProtKB">
        <authorList>
            <consortium name="WormBaseParasite"/>
        </authorList>
    </citation>
    <scope>IDENTIFICATION</scope>
</reference>
<protein>
    <submittedName>
        <fullName evidence="2">Transposase</fullName>
    </submittedName>
</protein>
<evidence type="ECO:0000313" key="2">
    <source>
        <dbReference type="WBParaSite" id="JU765_v2.g10614.t1"/>
    </source>
</evidence>
<accession>A0AC34PWS0</accession>
<dbReference type="Proteomes" id="UP000887576">
    <property type="component" value="Unplaced"/>
</dbReference>
<organism evidence="1 2">
    <name type="scientific">Panagrolaimus sp. JU765</name>
    <dbReference type="NCBI Taxonomy" id="591449"/>
    <lineage>
        <taxon>Eukaryota</taxon>
        <taxon>Metazoa</taxon>
        <taxon>Ecdysozoa</taxon>
        <taxon>Nematoda</taxon>
        <taxon>Chromadorea</taxon>
        <taxon>Rhabditida</taxon>
        <taxon>Tylenchina</taxon>
        <taxon>Panagrolaimomorpha</taxon>
        <taxon>Panagrolaimoidea</taxon>
        <taxon>Panagrolaimidae</taxon>
        <taxon>Panagrolaimus</taxon>
    </lineage>
</organism>
<evidence type="ECO:0000313" key="1">
    <source>
        <dbReference type="Proteomes" id="UP000887576"/>
    </source>
</evidence>
<dbReference type="WBParaSite" id="JU765_v2.g10614.t1">
    <property type="protein sequence ID" value="JU765_v2.g10614.t1"/>
    <property type="gene ID" value="JU765_v2.g10614"/>
</dbReference>
<proteinExistence type="predicted"/>
<name>A0AC34PWS0_9BILA</name>
<sequence length="607" mass="69023">MINTARSNQTATPFLKQKLSKARWVYVGSLKCPCYPNTNPAESLNKAIKRKIRVYERIDEFCLGAFIYCINLQNDIKKGYYCQGKFKLVVQFVDLRRGHCLEKDIPGIRKVPKIQEIVETIREKSGIPSLDDDIIGKNTRNLIAFLPVTHGNDKVVQVDETLWAVVDGKKKHLVEERKPNVFSCSCPATKGCTHCKAVVRRGGKKPHPSDKVELLSQPISRKRSASVPLSFSSIKRPQIEKNHDDDEDDDSDDGDDFKDGFMDDFDDNNSVNDDGASDDELDNGFNDELDVELDNGIDDELDDESEDELDNRFDNGPDNDDDKHDDEFTDGIDDKLDNNFYNGHVSDQELTMQLPNASVEIVYEKSTDKEKNRQDKEEEFNNKTRTFTKLSNEWLQGDFIENNIAVANNPKLTNLIEKLVYSDVKDKNLVGGVDGRVLSRFFEKQYLVQCAGRCERCKKYVEVNHHEFGIQHATQTTDILNLTAKMFKECRCGTQIENQSIRFAAGKPWMVRLTHSELEYMPWHEILNLPFEIHASQIDQKYQFAGIICYIQGSSSQSTGHFTSIIPCTSGFCYYQGWATNYGTLKEVISMAAQQKAAIASIIYVAN</sequence>